<dbReference type="GO" id="GO:0008237">
    <property type="term" value="F:metallopeptidase activity"/>
    <property type="evidence" value="ECO:0007669"/>
    <property type="project" value="UniProtKB-KW"/>
</dbReference>
<evidence type="ECO:0000256" key="10">
    <source>
        <dbReference type="SAM" id="SignalP"/>
    </source>
</evidence>
<comment type="caution">
    <text evidence="13">The sequence shown here is derived from an EMBL/GenBank/DDBJ whole genome shotgun (WGS) entry which is preliminary data.</text>
</comment>
<keyword evidence="14" id="KW-1185">Reference proteome</keyword>
<feature type="domain" description="Peptidase M43 pregnancy-associated plasma-A" evidence="11">
    <location>
        <begin position="171"/>
        <end position="314"/>
    </location>
</feature>
<dbReference type="AlphaFoldDB" id="A0A7K1U3B9"/>
<dbReference type="PANTHER" id="PTHR47466">
    <property type="match status" value="1"/>
</dbReference>
<sequence length="711" mass="78309">MRNFTLFILALLYVLPTWAQRQCGTEVAMQELIASNPAFQKIRERKEAHLQEMTRLAKQNKALSKTTYSTVTIPVVVHIVLRNPAQVTDAQVMSQIAALNADYAAANSDLSSLPNAWKGVMGNPAIQFCLAQRTPDGNPTTGIDRVTTTRTSFSISSAASAVKHTTTGGIEAWDSENYLNIWVCTLADNYLGIATFPDTYSAAEQGVVVHYTAFGTSGTARSPYNKGRTTVHEIGHYFSLRHIWGDENNCAADDGIDDTPLQATATYDCPSFPLKDKCTVDSPGVMFNNYMDYTDDACMLLFTSDQADRMRTTLNEDRASLLNSSGCIPLNLLNNDALIMEVLYPAGQICESSFSPSVVIKNQGLNTLTSAQINYQSDNGEVKTYSWTGSLTALRTDTVQLTSSSTTEGAHLLRAYTSLPNGVTDADVTNDTAWAAFTYYADGSLPYEEGFEGNIFPPNGWEIKNYDGSYTWEVTESAAKSGTRSIVMRNLVYNANDAIDDILTPTFDPTGKDSVFLFFDVAAAAYSSLDGNNTIWDSLQVFTTSDCGVTLDSLYKKGGADLLTRKTAVLTEYVPTATEWRRDSVNLTPIIKKGRFRVVFRNISNAENNIYLDNINLVTRSTLPYLKEKGLVIGPVPVTSQLFITFLEPPANLQYIAIYNTLGQMVTKQRGSSINSSNRFIFDLVNEPNGIYFVKLIYSNKVKTIKITKVN</sequence>
<dbReference type="GO" id="GO:0006508">
    <property type="term" value="P:proteolysis"/>
    <property type="evidence" value="ECO:0007669"/>
    <property type="project" value="UniProtKB-KW"/>
</dbReference>
<evidence type="ECO:0000256" key="3">
    <source>
        <dbReference type="ARBA" id="ARBA00022723"/>
    </source>
</evidence>
<dbReference type="Gene3D" id="2.60.40.10">
    <property type="entry name" value="Immunoglobulins"/>
    <property type="match status" value="1"/>
</dbReference>
<feature type="signal peptide" evidence="10">
    <location>
        <begin position="1"/>
        <end position="19"/>
    </location>
</feature>
<keyword evidence="7" id="KW-0482">Metalloprotease</keyword>
<protein>
    <submittedName>
        <fullName evidence="13">T9SS type A sorting domain-containing protein</fullName>
    </submittedName>
</protein>
<keyword evidence="8" id="KW-1015">Disulfide bond</keyword>
<organism evidence="13 14">
    <name type="scientific">Chitinophaga tropicalis</name>
    <dbReference type="NCBI Taxonomy" id="2683588"/>
    <lineage>
        <taxon>Bacteria</taxon>
        <taxon>Pseudomonadati</taxon>
        <taxon>Bacteroidota</taxon>
        <taxon>Chitinophagia</taxon>
        <taxon>Chitinophagales</taxon>
        <taxon>Chitinophagaceae</taxon>
        <taxon>Chitinophaga</taxon>
    </lineage>
</organism>
<dbReference type="Pfam" id="PF05572">
    <property type="entry name" value="Peptidase_M43"/>
    <property type="match status" value="1"/>
</dbReference>
<proteinExistence type="inferred from homology"/>
<evidence type="ECO:0000256" key="5">
    <source>
        <dbReference type="ARBA" id="ARBA00022801"/>
    </source>
</evidence>
<evidence type="ECO:0000256" key="7">
    <source>
        <dbReference type="ARBA" id="ARBA00023049"/>
    </source>
</evidence>
<keyword evidence="5" id="KW-0378">Hydrolase</keyword>
<dbReference type="EMBL" id="WRXN01000004">
    <property type="protein sequence ID" value="MVT08849.1"/>
    <property type="molecule type" value="Genomic_DNA"/>
</dbReference>
<dbReference type="InterPro" id="IPR008754">
    <property type="entry name" value="Peptidase_M43"/>
</dbReference>
<evidence type="ECO:0000313" key="13">
    <source>
        <dbReference type="EMBL" id="MVT08849.1"/>
    </source>
</evidence>
<evidence type="ECO:0000256" key="8">
    <source>
        <dbReference type="ARBA" id="ARBA00023157"/>
    </source>
</evidence>
<keyword evidence="4 10" id="KW-0732">Signal</keyword>
<feature type="chain" id="PRO_5029629724" evidence="10">
    <location>
        <begin position="20"/>
        <end position="711"/>
    </location>
</feature>
<keyword evidence="9" id="KW-0175">Coiled coil</keyword>
<dbReference type="InterPro" id="IPR024079">
    <property type="entry name" value="MetalloPept_cat_dom_sf"/>
</dbReference>
<evidence type="ECO:0000313" key="14">
    <source>
        <dbReference type="Proteomes" id="UP000461730"/>
    </source>
</evidence>
<evidence type="ECO:0000259" key="12">
    <source>
        <dbReference type="Pfam" id="PF18962"/>
    </source>
</evidence>
<name>A0A7K1U3B9_9BACT</name>
<evidence type="ECO:0000256" key="1">
    <source>
        <dbReference type="ARBA" id="ARBA00008721"/>
    </source>
</evidence>
<keyword evidence="6" id="KW-0862">Zinc</keyword>
<dbReference type="InterPro" id="IPR013783">
    <property type="entry name" value="Ig-like_fold"/>
</dbReference>
<reference evidence="13 14" key="1">
    <citation type="submission" date="2019-12" db="EMBL/GenBank/DDBJ databases">
        <title>Chitinophaga sp. strain ysch24 (GDMCC 1.1355), whole genome shotgun sequence.</title>
        <authorList>
            <person name="Zhang X."/>
        </authorList>
    </citation>
    <scope>NUCLEOTIDE SEQUENCE [LARGE SCALE GENOMIC DNA]</scope>
    <source>
        <strain evidence="14">ysch24</strain>
    </source>
</reference>
<evidence type="ECO:0000256" key="9">
    <source>
        <dbReference type="SAM" id="Coils"/>
    </source>
</evidence>
<dbReference type="CDD" id="cd04275">
    <property type="entry name" value="ZnMc_pappalysin_like"/>
    <property type="match status" value="1"/>
</dbReference>
<dbReference type="Gene3D" id="3.40.390.10">
    <property type="entry name" value="Collagenase (Catalytic Domain)"/>
    <property type="match status" value="1"/>
</dbReference>
<dbReference type="PANTHER" id="PTHR47466:SF1">
    <property type="entry name" value="METALLOPROTEASE MEP1 (AFU_ORTHOLOGUE AFUA_1G07730)-RELATED"/>
    <property type="match status" value="1"/>
</dbReference>
<dbReference type="RefSeq" id="WP_157306271.1">
    <property type="nucleotide sequence ID" value="NZ_WRXN01000004.1"/>
</dbReference>
<keyword evidence="2" id="KW-0645">Protease</keyword>
<keyword evidence="3" id="KW-0479">Metal-binding</keyword>
<evidence type="ECO:0000259" key="11">
    <source>
        <dbReference type="Pfam" id="PF05572"/>
    </source>
</evidence>
<dbReference type="GO" id="GO:0046872">
    <property type="term" value="F:metal ion binding"/>
    <property type="evidence" value="ECO:0007669"/>
    <property type="project" value="UniProtKB-KW"/>
</dbReference>
<dbReference type="SUPFAM" id="SSF55486">
    <property type="entry name" value="Metalloproteases ('zincins'), catalytic domain"/>
    <property type="match status" value="1"/>
</dbReference>
<dbReference type="Pfam" id="PF18962">
    <property type="entry name" value="Por_Secre_tail"/>
    <property type="match status" value="1"/>
</dbReference>
<feature type="domain" description="Secretion system C-terminal sorting" evidence="12">
    <location>
        <begin position="635"/>
        <end position="706"/>
    </location>
</feature>
<accession>A0A7K1U3B9</accession>
<evidence type="ECO:0000256" key="2">
    <source>
        <dbReference type="ARBA" id="ARBA00022670"/>
    </source>
</evidence>
<feature type="coiled-coil region" evidence="9">
    <location>
        <begin position="39"/>
        <end position="66"/>
    </location>
</feature>
<comment type="similarity">
    <text evidence="1">Belongs to the peptidase M43B family.</text>
</comment>
<evidence type="ECO:0000256" key="4">
    <source>
        <dbReference type="ARBA" id="ARBA00022729"/>
    </source>
</evidence>
<gene>
    <name evidence="13" type="ORF">GO493_11305</name>
</gene>
<dbReference type="NCBIfam" id="TIGR04183">
    <property type="entry name" value="Por_Secre_tail"/>
    <property type="match status" value="1"/>
</dbReference>
<dbReference type="InterPro" id="IPR026444">
    <property type="entry name" value="Secre_tail"/>
</dbReference>
<dbReference type="Proteomes" id="UP000461730">
    <property type="component" value="Unassembled WGS sequence"/>
</dbReference>
<evidence type="ECO:0000256" key="6">
    <source>
        <dbReference type="ARBA" id="ARBA00022833"/>
    </source>
</evidence>